<protein>
    <submittedName>
        <fullName evidence="1">Uncharacterized protein</fullName>
    </submittedName>
</protein>
<sequence length="40" mass="4734">MATDIADYFLVEEEFAQFRIKLVYNRIVDALGFKPKVWVP</sequence>
<dbReference type="Proteomes" id="UP000680670">
    <property type="component" value="Unassembled WGS sequence"/>
</dbReference>
<keyword evidence="2" id="KW-1185">Reference proteome</keyword>
<proteinExistence type="predicted"/>
<organism evidence="1 2">
    <name type="scientific">Siminovitchia terrae</name>
    <name type="common">Bacillus terrae</name>
    <dbReference type="NCBI Taxonomy" id="1914933"/>
    <lineage>
        <taxon>Bacteria</taxon>
        <taxon>Bacillati</taxon>
        <taxon>Bacillota</taxon>
        <taxon>Bacilli</taxon>
        <taxon>Bacillales</taxon>
        <taxon>Bacillaceae</taxon>
        <taxon>Siminovitchia</taxon>
    </lineage>
</organism>
<accession>A0ABQ4KQF3</accession>
<reference evidence="1 2" key="1">
    <citation type="submission" date="2021-03" db="EMBL/GenBank/DDBJ databases">
        <title>Antimicrobial resistance genes in bacteria isolated from Japanese honey, and their potential for conferring macrolide and lincosamide resistance in the American foulbrood pathogen Paenibacillus larvae.</title>
        <authorList>
            <person name="Okamoto M."/>
            <person name="Kumagai M."/>
            <person name="Kanamori H."/>
            <person name="Takamatsu D."/>
        </authorList>
    </citation>
    <scope>NUCLEOTIDE SEQUENCE [LARGE SCALE GENOMIC DNA]</scope>
    <source>
        <strain evidence="1 2">J6TS1</strain>
    </source>
</reference>
<gene>
    <name evidence="1" type="ORF">J6TS1_01400</name>
</gene>
<comment type="caution">
    <text evidence="1">The sequence shown here is derived from an EMBL/GenBank/DDBJ whole genome shotgun (WGS) entry which is preliminary data.</text>
</comment>
<name>A0ABQ4KQF3_SIMTE</name>
<evidence type="ECO:0000313" key="2">
    <source>
        <dbReference type="Proteomes" id="UP000680670"/>
    </source>
</evidence>
<evidence type="ECO:0000313" key="1">
    <source>
        <dbReference type="EMBL" id="GIN94270.1"/>
    </source>
</evidence>
<dbReference type="EMBL" id="BORJ01000001">
    <property type="protein sequence ID" value="GIN94270.1"/>
    <property type="molecule type" value="Genomic_DNA"/>
</dbReference>